<feature type="signal peptide" evidence="3">
    <location>
        <begin position="1"/>
        <end position="22"/>
    </location>
</feature>
<dbReference type="AlphaFoldDB" id="A0A1E1LKI0"/>
<proteinExistence type="inferred from homology"/>
<dbReference type="InterPro" id="IPR017853">
    <property type="entry name" value="GH"/>
</dbReference>
<feature type="chain" id="PRO_5009447230" description="GH18 domain-containing protein" evidence="3">
    <location>
        <begin position="23"/>
        <end position="1191"/>
    </location>
</feature>
<sequence>MFSAKLIAAAAASLSLMSSVMADYNPASQANVALYYGQGPNQKPLAHYCDSSSVDIIPIGFINIFPNLANGLVAENFGNQCWDGNYTGPGYNNNVNPKNDFLYRQCPQLQEDIYYCQTKTKKKILLSLGGDGGNYKLNGAADGKFLAEFLWGAYGPIDSRLGKLAKVRPLDRGYNNNNASMTVDVDGFDFDIERASTDNQAGYIATIKRLRELFAEYKIQNECSKTYLISGAPQCPLPEGNMGLTIANAQFDLLFIQFYNNGANGCTARNWITKGDSVDGFNYNKWVSTIATGASKNAKLYLGLLGSSTAGVAGDYLTAIEAQTLINAYHGKSQFGGVMLWEATYAENNFPSSFPGKNYYQIIKQLLTQYAPAITAPATVCSTTVSSSSSSTAKVSSTSKPVSISSSFTSSKITSTSSSEISSSTIKLSSSSSVVATSSSAVSSSTIEPSSSSSVPVTSPSSQTLPATQSISITSSSASPTSTSIPVCNVAGFAQVTAITTFFNNDGSFNFAQCRVQCLMFGTTGTFASGGTLCACYPGSVVDTVTPAPLSEYIFSDINCLGGPSISSSSSSSVQPTSSSSVLTSSSSIEPASSSSVLTITSSVEPTSSSSVLTISSSVESTSSSSVLTSSSVVSSIPSLTAQPTSSSSGTPLGTQTVSTTIFSPTSTSTPVCNVAGFAQATAITTFFNDDGSFTYVQCQAKCLSFGQTFATGKTLCACYPGSLIDTVFPVATSEILFSDINCAVGPPSSASSSLVSTSSIVSISISDSSSSASVTLTSQSSSTAAPSITSSADETFITPSFSSTFSYDSTTLTSSKSQEVTPTPSSSSQSETSTLSSSSEVVTPTQSSSSQSETSTFLSSSEVVIPTPSSSSQYEITTSSSVELTSSTSSGPVITTTPISSSASFTHFSNSSTSAGMTKISSTEVTSLPTTSSTTTYTTSTVCTTIVSTITACPPSVTNCGVGSVVTKTIPLYTTVCPVTETKTPMGKPSMSAVPTYKPTGPITKYTTSTVYTTSIYTITSCAPSVTDCPSKLGHVTTEIIIDYTTICPVTENAKPTPSTHSPAVEKPAFIGAAIPPKLVHEHEQPTTVLSSTTTRYRTIKMVKSTATIIPVQYPTAVPYPSGPVGHIVGYPVGSRTAKPTALAQVTSSAKGAEGTKTPIPVYATGSASNSRSAIGVIFAVVAGVAAFIL</sequence>
<evidence type="ECO:0000256" key="2">
    <source>
        <dbReference type="SAM" id="MobiDB-lite"/>
    </source>
</evidence>
<dbReference type="PANTHER" id="PTHR45708:SF47">
    <property type="entry name" value="ENDOCHITINASE A"/>
    <property type="match status" value="1"/>
</dbReference>
<name>A0A1E1LKI0_9HELO</name>
<dbReference type="Proteomes" id="UP000178129">
    <property type="component" value="Unassembled WGS sequence"/>
</dbReference>
<keyword evidence="3" id="KW-0732">Signal</keyword>
<reference evidence="6" key="1">
    <citation type="submission" date="2016-03" db="EMBL/GenBank/DDBJ databases">
        <authorList>
            <person name="Ploux O."/>
        </authorList>
    </citation>
    <scope>NUCLEOTIDE SEQUENCE [LARGE SCALE GENOMIC DNA]</scope>
    <source>
        <strain evidence="6">UK7</strain>
    </source>
</reference>
<evidence type="ECO:0000313" key="5">
    <source>
        <dbReference type="EMBL" id="CZT11000.1"/>
    </source>
</evidence>
<feature type="region of interest" description="Disordered" evidence="2">
    <location>
        <begin position="444"/>
        <end position="483"/>
    </location>
</feature>
<evidence type="ECO:0000256" key="3">
    <source>
        <dbReference type="SAM" id="SignalP"/>
    </source>
</evidence>
<feature type="domain" description="GH18" evidence="4">
    <location>
        <begin position="30"/>
        <end position="363"/>
    </location>
</feature>
<comment type="caution">
    <text evidence="5">The sequence shown here is derived from an EMBL/GenBank/DDBJ whole genome shotgun (WGS) entry which is preliminary data.</text>
</comment>
<dbReference type="Gene3D" id="3.20.20.80">
    <property type="entry name" value="Glycosidases"/>
    <property type="match status" value="1"/>
</dbReference>
<dbReference type="Pfam" id="PF00704">
    <property type="entry name" value="Glyco_hydro_18"/>
    <property type="match status" value="1"/>
</dbReference>
<dbReference type="InterPro" id="IPR001223">
    <property type="entry name" value="Glyco_hydro18_cat"/>
</dbReference>
<evidence type="ECO:0000256" key="1">
    <source>
        <dbReference type="ARBA" id="ARBA00025727"/>
    </source>
</evidence>
<dbReference type="GO" id="GO:0004568">
    <property type="term" value="F:chitinase activity"/>
    <property type="evidence" value="ECO:0007669"/>
    <property type="project" value="TreeGrafter"/>
</dbReference>
<gene>
    <name evidence="5" type="ORF">RCO7_11005</name>
</gene>
<evidence type="ECO:0000313" key="6">
    <source>
        <dbReference type="Proteomes" id="UP000178129"/>
    </source>
</evidence>
<accession>A0A1E1LKI0</accession>
<dbReference type="InterPro" id="IPR050542">
    <property type="entry name" value="Glycosyl_Hydrlase18_Chitinase"/>
</dbReference>
<dbReference type="GO" id="GO:0005975">
    <property type="term" value="P:carbohydrate metabolic process"/>
    <property type="evidence" value="ECO:0007669"/>
    <property type="project" value="InterPro"/>
</dbReference>
<dbReference type="GO" id="GO:0005576">
    <property type="term" value="C:extracellular region"/>
    <property type="evidence" value="ECO:0007669"/>
    <property type="project" value="TreeGrafter"/>
</dbReference>
<comment type="similarity">
    <text evidence="1">Belongs to the glycosyl hydrolase 18 family. Chitinase class III subfamily.</text>
</comment>
<protein>
    <recommendedName>
        <fullName evidence="4">GH18 domain-containing protein</fullName>
    </recommendedName>
</protein>
<dbReference type="STRING" id="914237.A0A1E1LKI0"/>
<dbReference type="EMBL" id="FJUW01000060">
    <property type="protein sequence ID" value="CZT11000.1"/>
    <property type="molecule type" value="Genomic_DNA"/>
</dbReference>
<feature type="region of interest" description="Disordered" evidence="2">
    <location>
        <begin position="814"/>
        <end position="861"/>
    </location>
</feature>
<dbReference type="PANTHER" id="PTHR45708">
    <property type="entry name" value="ENDOCHITINASE"/>
    <property type="match status" value="1"/>
</dbReference>
<organism evidence="5 6">
    <name type="scientific">Rhynchosporium graminicola</name>
    <dbReference type="NCBI Taxonomy" id="2792576"/>
    <lineage>
        <taxon>Eukaryota</taxon>
        <taxon>Fungi</taxon>
        <taxon>Dikarya</taxon>
        <taxon>Ascomycota</taxon>
        <taxon>Pezizomycotina</taxon>
        <taxon>Leotiomycetes</taxon>
        <taxon>Helotiales</taxon>
        <taxon>Ploettnerulaceae</taxon>
        <taxon>Rhynchosporium</taxon>
    </lineage>
</organism>
<dbReference type="CDD" id="cd02877">
    <property type="entry name" value="GH18_hevamine_XipI_class_III"/>
    <property type="match status" value="1"/>
</dbReference>
<feature type="region of interest" description="Disordered" evidence="2">
    <location>
        <begin position="388"/>
        <end position="410"/>
    </location>
</feature>
<dbReference type="PROSITE" id="PS51910">
    <property type="entry name" value="GH18_2"/>
    <property type="match status" value="1"/>
</dbReference>
<evidence type="ECO:0000259" key="4">
    <source>
        <dbReference type="PROSITE" id="PS51910"/>
    </source>
</evidence>
<dbReference type="SUPFAM" id="SSF51445">
    <property type="entry name" value="(Trans)glycosidases"/>
    <property type="match status" value="1"/>
</dbReference>
<dbReference type="InterPro" id="IPR045321">
    <property type="entry name" value="Cts1-like"/>
</dbReference>
<dbReference type="InParanoid" id="A0A1E1LKI0"/>
<keyword evidence="6" id="KW-1185">Reference proteome</keyword>